<keyword evidence="3" id="KW-0547">Nucleotide-binding</keyword>
<name>A0A3E0IMU2_9STAP</name>
<dbReference type="InterPro" id="IPR027417">
    <property type="entry name" value="P-loop_NTPase"/>
</dbReference>
<evidence type="ECO:0000256" key="1">
    <source>
        <dbReference type="ARBA" id="ARBA00004496"/>
    </source>
</evidence>
<comment type="caution">
    <text evidence="3">The sequence shown here is derived from an EMBL/GenBank/DDBJ whole genome shotgun (WGS) entry which is preliminary data.</text>
</comment>
<reference evidence="3 4" key="1">
    <citation type="journal article" date="2018" name="Vet. Microbiol.">
        <title>Characterisation of Staphylococcus felis isolated from cats using whole genome sequencing.</title>
        <authorList>
            <person name="Worthing K."/>
            <person name="Pang S."/>
            <person name="Trott D.J."/>
            <person name="Abraham S."/>
            <person name="Coombs G.W."/>
            <person name="Jordan D."/>
            <person name="McIntyre L."/>
            <person name="Davies M.R."/>
            <person name="Norris J."/>
        </authorList>
    </citation>
    <scope>NUCLEOTIDE SEQUENCE [LARGE SCALE GENOMIC DNA]</scope>
    <source>
        <strain evidence="3 4">F9</strain>
    </source>
</reference>
<dbReference type="InterPro" id="IPR012046">
    <property type="entry name" value="LytTR_ABC"/>
</dbReference>
<dbReference type="InterPro" id="IPR046947">
    <property type="entry name" value="LytR-like"/>
</dbReference>
<dbReference type="AlphaFoldDB" id="A0A3E0IMU2"/>
<dbReference type="Proteomes" id="UP000256562">
    <property type="component" value="Unassembled WGS sequence"/>
</dbReference>
<dbReference type="PIRSF" id="PIRSF036612">
    <property type="entry name" value="ABC_ATP_LytTR"/>
    <property type="match status" value="1"/>
</dbReference>
<feature type="domain" description="HTH LytTR-type" evidence="2">
    <location>
        <begin position="193"/>
        <end position="299"/>
    </location>
</feature>
<dbReference type="SMART" id="SM00850">
    <property type="entry name" value="LytTR"/>
    <property type="match status" value="1"/>
</dbReference>
<dbReference type="GO" id="GO:0000156">
    <property type="term" value="F:phosphorelay response regulator activity"/>
    <property type="evidence" value="ECO:0007669"/>
    <property type="project" value="InterPro"/>
</dbReference>
<evidence type="ECO:0000259" key="2">
    <source>
        <dbReference type="PROSITE" id="PS50930"/>
    </source>
</evidence>
<organism evidence="3 4">
    <name type="scientific">Staphylococcus felis</name>
    <dbReference type="NCBI Taxonomy" id="46127"/>
    <lineage>
        <taxon>Bacteria</taxon>
        <taxon>Bacillati</taxon>
        <taxon>Bacillota</taxon>
        <taxon>Bacilli</taxon>
        <taxon>Bacillales</taxon>
        <taxon>Staphylococcaceae</taxon>
        <taxon>Staphylococcus</taxon>
    </lineage>
</organism>
<dbReference type="OrthoDB" id="9809318at2"/>
<dbReference type="GO" id="GO:0003677">
    <property type="term" value="F:DNA binding"/>
    <property type="evidence" value="ECO:0007669"/>
    <property type="project" value="InterPro"/>
</dbReference>
<keyword evidence="3" id="KW-0067">ATP-binding</keyword>
<evidence type="ECO:0000313" key="3">
    <source>
        <dbReference type="EMBL" id="REH92678.1"/>
    </source>
</evidence>
<evidence type="ECO:0000313" key="4">
    <source>
        <dbReference type="Proteomes" id="UP000256562"/>
    </source>
</evidence>
<accession>A0A3E0IMU2</accession>
<dbReference type="Gene3D" id="3.40.50.300">
    <property type="entry name" value="P-loop containing nucleotide triphosphate hydrolases"/>
    <property type="match status" value="1"/>
</dbReference>
<dbReference type="EMBL" id="QKXQ01000462">
    <property type="protein sequence ID" value="REH92678.1"/>
    <property type="molecule type" value="Genomic_DNA"/>
</dbReference>
<dbReference type="Gene3D" id="2.40.50.1020">
    <property type="entry name" value="LytTr DNA-binding domain"/>
    <property type="match status" value="1"/>
</dbReference>
<dbReference type="PROSITE" id="PS50930">
    <property type="entry name" value="HTH_LYTTR"/>
    <property type="match status" value="1"/>
</dbReference>
<dbReference type="RefSeq" id="WP_115902558.1">
    <property type="nucleotide sequence ID" value="NZ_QKXK01000123.1"/>
</dbReference>
<gene>
    <name evidence="3" type="ORF">DOS83_10075</name>
</gene>
<comment type="subcellular location">
    <subcellularLocation>
        <location evidence="1">Cytoplasm</location>
    </subcellularLocation>
</comment>
<dbReference type="Pfam" id="PF04397">
    <property type="entry name" value="LytTR"/>
    <property type="match status" value="1"/>
</dbReference>
<sequence length="301" mass="35312">MVSFKLKCSQTHSETITHPLTMIVSEDEFQNNILNINNHIYTTTLNEPLPETLKVKECIHFWKQWFNKPIRVDDLIAQFNLATVQNEKVKNISTSNLKLLHLVRISISEHQYILIKEPLQQLTIEHKSLMMRLIRKLSQKSSIVCTTNHVEEALLLTNNSYRLSHKGLKRLQSENETSKDFDVQPVRRQVHRVSIKVGEKIILIDPIDIDFIESREGKVEIHIGKEVYTNDKTLTFMESLLIDYGFFRCHRSYLVNLQKVSEIITWSKNSYSLYLNQNRDQIIPLSRDKVKDIEHIFKLSS</sequence>
<dbReference type="GO" id="GO:0005737">
    <property type="term" value="C:cytoplasm"/>
    <property type="evidence" value="ECO:0007669"/>
    <property type="project" value="UniProtKB-SubCell"/>
</dbReference>
<dbReference type="PANTHER" id="PTHR37299:SF1">
    <property type="entry name" value="STAGE 0 SPORULATION PROTEIN A HOMOLOG"/>
    <property type="match status" value="1"/>
</dbReference>
<dbReference type="SUPFAM" id="SSF52540">
    <property type="entry name" value="P-loop containing nucleoside triphosphate hydrolases"/>
    <property type="match status" value="1"/>
</dbReference>
<dbReference type="GO" id="GO:0005524">
    <property type="term" value="F:ATP binding"/>
    <property type="evidence" value="ECO:0007669"/>
    <property type="project" value="UniProtKB-KW"/>
</dbReference>
<dbReference type="InterPro" id="IPR007492">
    <property type="entry name" value="LytTR_DNA-bd_dom"/>
</dbReference>
<dbReference type="PANTHER" id="PTHR37299">
    <property type="entry name" value="TRANSCRIPTIONAL REGULATOR-RELATED"/>
    <property type="match status" value="1"/>
</dbReference>
<proteinExistence type="predicted"/>
<protein>
    <submittedName>
        <fullName evidence="3">ABC transporter ATP-binding protein</fullName>
    </submittedName>
</protein>